<keyword evidence="7" id="KW-0206">Cytoskeleton</keyword>
<dbReference type="AlphaFoldDB" id="A0AAV8WXG3"/>
<evidence type="ECO:0000256" key="9">
    <source>
        <dbReference type="ARBA" id="ARBA00046435"/>
    </source>
</evidence>
<dbReference type="EMBL" id="JANEYF010004436">
    <property type="protein sequence ID" value="KAJ8931202.1"/>
    <property type="molecule type" value="Genomic_DNA"/>
</dbReference>
<dbReference type="InterPro" id="IPR008805">
    <property type="entry name" value="RIB43A"/>
</dbReference>
<keyword evidence="11" id="KW-1185">Reference proteome</keyword>
<evidence type="ECO:0000256" key="8">
    <source>
        <dbReference type="ARBA" id="ARBA00023273"/>
    </source>
</evidence>
<reference evidence="10" key="1">
    <citation type="journal article" date="2023" name="Insect Mol. Biol.">
        <title>Genome sequencing provides insights into the evolution of gene families encoding plant cell wall-degrading enzymes in longhorned beetles.</title>
        <authorList>
            <person name="Shin N.R."/>
            <person name="Okamura Y."/>
            <person name="Kirsch R."/>
            <person name="Pauchet Y."/>
        </authorList>
    </citation>
    <scope>NUCLEOTIDE SEQUENCE</scope>
    <source>
        <strain evidence="10">RBIC_L_NR</strain>
    </source>
</reference>
<evidence type="ECO:0000256" key="7">
    <source>
        <dbReference type="ARBA" id="ARBA00023212"/>
    </source>
</evidence>
<evidence type="ECO:0008006" key="12">
    <source>
        <dbReference type="Google" id="ProtNLM"/>
    </source>
</evidence>
<dbReference type="PANTHER" id="PTHR14517">
    <property type="entry name" value="RIB43A-RELATED"/>
    <property type="match status" value="1"/>
</dbReference>
<comment type="caution">
    <text evidence="10">The sequence shown here is derived from an EMBL/GenBank/DDBJ whole genome shotgun (WGS) entry which is preliminary data.</text>
</comment>
<accession>A0AAV8WXG3</accession>
<dbReference type="Pfam" id="PF05914">
    <property type="entry name" value="RIB43A"/>
    <property type="match status" value="1"/>
</dbReference>
<evidence type="ECO:0000256" key="6">
    <source>
        <dbReference type="ARBA" id="ARBA00023069"/>
    </source>
</evidence>
<keyword evidence="4" id="KW-0282">Flagellum</keyword>
<evidence type="ECO:0000256" key="2">
    <source>
        <dbReference type="ARBA" id="ARBA00006875"/>
    </source>
</evidence>
<evidence type="ECO:0000313" key="11">
    <source>
        <dbReference type="Proteomes" id="UP001162156"/>
    </source>
</evidence>
<gene>
    <name evidence="10" type="ORF">NQ314_015925</name>
</gene>
<evidence type="ECO:0000256" key="3">
    <source>
        <dbReference type="ARBA" id="ARBA00022490"/>
    </source>
</evidence>
<protein>
    <recommendedName>
        <fullName evidence="12">RIB43A-like with coiled-coils protein 2</fullName>
    </recommendedName>
</protein>
<evidence type="ECO:0000256" key="5">
    <source>
        <dbReference type="ARBA" id="ARBA00023054"/>
    </source>
</evidence>
<organism evidence="10 11">
    <name type="scientific">Rhamnusium bicolor</name>
    <dbReference type="NCBI Taxonomy" id="1586634"/>
    <lineage>
        <taxon>Eukaryota</taxon>
        <taxon>Metazoa</taxon>
        <taxon>Ecdysozoa</taxon>
        <taxon>Arthropoda</taxon>
        <taxon>Hexapoda</taxon>
        <taxon>Insecta</taxon>
        <taxon>Pterygota</taxon>
        <taxon>Neoptera</taxon>
        <taxon>Endopterygota</taxon>
        <taxon>Coleoptera</taxon>
        <taxon>Polyphaga</taxon>
        <taxon>Cucujiformia</taxon>
        <taxon>Chrysomeloidea</taxon>
        <taxon>Cerambycidae</taxon>
        <taxon>Lepturinae</taxon>
        <taxon>Rhagiini</taxon>
        <taxon>Rhamnusium</taxon>
    </lineage>
</organism>
<dbReference type="Proteomes" id="UP001162156">
    <property type="component" value="Unassembled WGS sequence"/>
</dbReference>
<keyword evidence="8" id="KW-0966">Cell projection</keyword>
<name>A0AAV8WXG3_9CUCU</name>
<evidence type="ECO:0000313" key="10">
    <source>
        <dbReference type="EMBL" id="KAJ8931202.1"/>
    </source>
</evidence>
<keyword evidence="6" id="KW-0969">Cilium</keyword>
<comment type="subcellular location">
    <subcellularLocation>
        <location evidence="1">Cytoplasm</location>
        <location evidence="1">Cytoskeleton</location>
        <location evidence="1">Flagellum axoneme</location>
    </subcellularLocation>
</comment>
<comment type="subunit">
    <text evidence="9">Microtubule inner protein component of sperm flagellar doublet microtubules.</text>
</comment>
<sequence length="265" mass="31597">MLNFQLMTERDRREAAAIEKRRQFEEERKKEFLILIDTATLERQVEEKTQRVSEQKRIDSIFEEQLKKADEIAIALDRKEKRSFYGRLRRFSERAKLQFEINNFRKNYQKPEDRREYDLNDPNLIKKELPPRFYDEDPRLGPSSAQKFEGEDLQNEQRAKIQREEIRAWLDQQVREKNMADKEQKAADEAYKAAADEKYCEKQNRNRQTTEDNMAEIYNSLTSDLLSESHEVAQSNLGLDRRIGFVYKGMTAKKRKSEGRSTSPN</sequence>
<evidence type="ECO:0000256" key="1">
    <source>
        <dbReference type="ARBA" id="ARBA00004611"/>
    </source>
</evidence>
<keyword evidence="3" id="KW-0963">Cytoplasm</keyword>
<evidence type="ECO:0000256" key="4">
    <source>
        <dbReference type="ARBA" id="ARBA00022846"/>
    </source>
</evidence>
<comment type="similarity">
    <text evidence="2">Belongs to the RIB43A family.</text>
</comment>
<dbReference type="PANTHER" id="PTHR14517:SF6">
    <property type="entry name" value="RE41410P"/>
    <property type="match status" value="1"/>
</dbReference>
<keyword evidence="5" id="KW-0175">Coiled coil</keyword>
<proteinExistence type="inferred from homology"/>